<evidence type="ECO:0000313" key="4">
    <source>
        <dbReference type="Proteomes" id="UP001054857"/>
    </source>
</evidence>
<dbReference type="InterPro" id="IPR011990">
    <property type="entry name" value="TPR-like_helical_dom_sf"/>
</dbReference>
<feature type="transmembrane region" description="Helical" evidence="2">
    <location>
        <begin position="277"/>
        <end position="299"/>
    </location>
</feature>
<comment type="caution">
    <text evidence="3">The sequence shown here is derived from an EMBL/GenBank/DDBJ whole genome shotgun (WGS) entry which is preliminary data.</text>
</comment>
<dbReference type="Gene3D" id="1.25.40.10">
    <property type="entry name" value="Tetratricopeptide repeat domain"/>
    <property type="match status" value="1"/>
</dbReference>
<reference evidence="3 4" key="1">
    <citation type="journal article" date="2021" name="Sci. Rep.">
        <title>Genome sequencing of the multicellular alga Astrephomene provides insights into convergent evolution of germ-soma differentiation.</title>
        <authorList>
            <person name="Yamashita S."/>
            <person name="Yamamoto K."/>
            <person name="Matsuzaki R."/>
            <person name="Suzuki S."/>
            <person name="Yamaguchi H."/>
            <person name="Hirooka S."/>
            <person name="Minakuchi Y."/>
            <person name="Miyagishima S."/>
            <person name="Kawachi M."/>
            <person name="Toyoda A."/>
            <person name="Nozaki H."/>
        </authorList>
    </citation>
    <scope>NUCLEOTIDE SEQUENCE [LARGE SCALE GENOMIC DNA]</scope>
    <source>
        <strain evidence="3 4">NIES-4017</strain>
    </source>
</reference>
<name>A0AAD3DPZ5_9CHLO</name>
<gene>
    <name evidence="3" type="ORF">Agub_g4903</name>
</gene>
<dbReference type="EMBL" id="BMAR01000006">
    <property type="protein sequence ID" value="GFR43786.1"/>
    <property type="molecule type" value="Genomic_DNA"/>
</dbReference>
<evidence type="ECO:0000256" key="2">
    <source>
        <dbReference type="SAM" id="Phobius"/>
    </source>
</evidence>
<evidence type="ECO:0000313" key="3">
    <source>
        <dbReference type="EMBL" id="GFR43786.1"/>
    </source>
</evidence>
<evidence type="ECO:0008006" key="5">
    <source>
        <dbReference type="Google" id="ProtNLM"/>
    </source>
</evidence>
<evidence type="ECO:0000256" key="1">
    <source>
        <dbReference type="SAM" id="Coils"/>
    </source>
</evidence>
<keyword evidence="2" id="KW-1133">Transmembrane helix</keyword>
<dbReference type="SUPFAM" id="SSF48452">
    <property type="entry name" value="TPR-like"/>
    <property type="match status" value="1"/>
</dbReference>
<dbReference type="Proteomes" id="UP001054857">
    <property type="component" value="Unassembled WGS sequence"/>
</dbReference>
<keyword evidence="2" id="KW-0472">Membrane</keyword>
<proteinExistence type="predicted"/>
<feature type="coiled-coil region" evidence="1">
    <location>
        <begin position="105"/>
        <end position="132"/>
    </location>
</feature>
<accession>A0AAD3DPZ5</accession>
<dbReference type="PANTHER" id="PTHR36761:SF2">
    <property type="entry name" value="ORF03 PROTEIN"/>
    <property type="match status" value="1"/>
</dbReference>
<keyword evidence="1" id="KW-0175">Coiled coil</keyword>
<keyword evidence="4" id="KW-1185">Reference proteome</keyword>
<keyword evidence="2" id="KW-0812">Transmembrane</keyword>
<sequence length="301" mass="33329">MGHPARCFIGDNHACGIRLEGRYSVHARQRPCVLRRAAPSGGRNPGFVPDFSKYANRDALDKAARRYRLGLDQGLDEDELLALELGVGSLAELTDTQRAYKDKVKQKLAQRASELAAEEAALKARLARHLEQGKRAYECGEYPAAVQLLEEAVRDTGGDSALGGEAQLWLGLAYQACGREKEAIALYKEVEANHPIKKVKKQAADLRFILEAPRLEIGEDERVKIPLIQSDSWRQKERASYAPKFTRPASSASKQDNYWDRLSLDAPDPLAALPDRWYVRVAFAVLLLGCTVAANYVAVGK</sequence>
<dbReference type="PANTHER" id="PTHR36761">
    <property type="entry name" value="ORF03 PROTEIN"/>
    <property type="match status" value="1"/>
</dbReference>
<dbReference type="AlphaFoldDB" id="A0AAD3DPZ5"/>
<organism evidence="3 4">
    <name type="scientific">Astrephomene gubernaculifera</name>
    <dbReference type="NCBI Taxonomy" id="47775"/>
    <lineage>
        <taxon>Eukaryota</taxon>
        <taxon>Viridiplantae</taxon>
        <taxon>Chlorophyta</taxon>
        <taxon>core chlorophytes</taxon>
        <taxon>Chlorophyceae</taxon>
        <taxon>CS clade</taxon>
        <taxon>Chlamydomonadales</taxon>
        <taxon>Astrephomenaceae</taxon>
        <taxon>Astrephomene</taxon>
    </lineage>
</organism>
<protein>
    <recommendedName>
        <fullName evidence="5">Tetratricopeptide repeat protein</fullName>
    </recommendedName>
</protein>